<sequence>MEGKGLRTPIGSVVLGVLILCLVVAHIQVEAVVCCQGPWGRACHTACLISPVKIPFVTCETTCGCVLADQTCPPGYPSIIPLQSSSASAIIEFCKLGCASSVCNIGKSTREQVLKGSVIEQCNNACSEVCTNQGSTIAL</sequence>
<keyword evidence="2" id="KW-0964">Secreted</keyword>
<dbReference type="PANTHER" id="PTHR33920:SF2">
    <property type="entry name" value="THIONIN-2.1-RELATED"/>
    <property type="match status" value="1"/>
</dbReference>
<feature type="signal peptide" evidence="6">
    <location>
        <begin position="1"/>
        <end position="31"/>
    </location>
</feature>
<dbReference type="GO" id="GO:0006952">
    <property type="term" value="P:defense response"/>
    <property type="evidence" value="ECO:0007669"/>
    <property type="project" value="UniProtKB-KW"/>
</dbReference>
<evidence type="ECO:0000256" key="1">
    <source>
        <dbReference type="ARBA" id="ARBA00004613"/>
    </source>
</evidence>
<dbReference type="OrthoDB" id="1094916at2759"/>
<dbReference type="GO" id="GO:0090729">
    <property type="term" value="F:toxin activity"/>
    <property type="evidence" value="ECO:0007669"/>
    <property type="project" value="UniProtKB-KW"/>
</dbReference>
<evidence type="ECO:0000313" key="7">
    <source>
        <dbReference type="EMBL" id="KAF5175275.1"/>
    </source>
</evidence>
<keyword evidence="8" id="KW-1185">Reference proteome</keyword>
<dbReference type="InterPro" id="IPR001010">
    <property type="entry name" value="Thionin"/>
</dbReference>
<dbReference type="AlphaFoldDB" id="A0A7J6USR1"/>
<evidence type="ECO:0000256" key="5">
    <source>
        <dbReference type="ARBA" id="ARBA00023157"/>
    </source>
</evidence>
<evidence type="ECO:0000256" key="6">
    <source>
        <dbReference type="SAM" id="SignalP"/>
    </source>
</evidence>
<dbReference type="Proteomes" id="UP000554482">
    <property type="component" value="Unassembled WGS sequence"/>
</dbReference>
<keyword evidence="4" id="KW-0611">Plant defense</keyword>
<dbReference type="SUPFAM" id="SSF57429">
    <property type="entry name" value="Crambin-like"/>
    <property type="match status" value="1"/>
</dbReference>
<reference evidence="7 8" key="1">
    <citation type="submission" date="2020-06" db="EMBL/GenBank/DDBJ databases">
        <title>Transcriptomic and genomic resources for Thalictrum thalictroides and T. hernandezii: Facilitating candidate gene discovery in an emerging model plant lineage.</title>
        <authorList>
            <person name="Arias T."/>
            <person name="Riano-Pachon D.M."/>
            <person name="Di Stilio V.S."/>
        </authorList>
    </citation>
    <scope>NUCLEOTIDE SEQUENCE [LARGE SCALE GENOMIC DNA]</scope>
    <source>
        <strain evidence="8">cv. WT478/WT964</strain>
        <tissue evidence="7">Leaves</tissue>
    </source>
</reference>
<dbReference type="Gene3D" id="3.30.1350.10">
    <property type="entry name" value="Thionin-like"/>
    <property type="match status" value="1"/>
</dbReference>
<dbReference type="EMBL" id="JABWDY010044273">
    <property type="protein sequence ID" value="KAF5175275.1"/>
    <property type="molecule type" value="Genomic_DNA"/>
</dbReference>
<evidence type="ECO:0000313" key="8">
    <source>
        <dbReference type="Proteomes" id="UP000554482"/>
    </source>
</evidence>
<evidence type="ECO:0000256" key="4">
    <source>
        <dbReference type="ARBA" id="ARBA00022821"/>
    </source>
</evidence>
<evidence type="ECO:0000256" key="2">
    <source>
        <dbReference type="ARBA" id="ARBA00022525"/>
    </source>
</evidence>
<evidence type="ECO:0000256" key="3">
    <source>
        <dbReference type="ARBA" id="ARBA00022656"/>
    </source>
</evidence>
<dbReference type="InterPro" id="IPR036391">
    <property type="entry name" value="Thionin-like_sf"/>
</dbReference>
<keyword evidence="5" id="KW-1015">Disulfide bond</keyword>
<keyword evidence="3" id="KW-0800">Toxin</keyword>
<name>A0A7J6USR1_THATH</name>
<keyword evidence="6" id="KW-0732">Signal</keyword>
<comment type="subcellular location">
    <subcellularLocation>
        <location evidence="1">Secreted</location>
    </subcellularLocation>
</comment>
<comment type="caution">
    <text evidence="7">The sequence shown here is derived from an EMBL/GenBank/DDBJ whole genome shotgun (WGS) entry which is preliminary data.</text>
</comment>
<feature type="chain" id="PRO_5029855288" evidence="6">
    <location>
        <begin position="32"/>
        <end position="139"/>
    </location>
</feature>
<gene>
    <name evidence="7" type="ORF">FRX31_035138</name>
</gene>
<organism evidence="7 8">
    <name type="scientific">Thalictrum thalictroides</name>
    <name type="common">Rue-anemone</name>
    <name type="synonym">Anemone thalictroides</name>
    <dbReference type="NCBI Taxonomy" id="46969"/>
    <lineage>
        <taxon>Eukaryota</taxon>
        <taxon>Viridiplantae</taxon>
        <taxon>Streptophyta</taxon>
        <taxon>Embryophyta</taxon>
        <taxon>Tracheophyta</taxon>
        <taxon>Spermatophyta</taxon>
        <taxon>Magnoliopsida</taxon>
        <taxon>Ranunculales</taxon>
        <taxon>Ranunculaceae</taxon>
        <taxon>Thalictroideae</taxon>
        <taxon>Thalictrum</taxon>
    </lineage>
</organism>
<dbReference type="PANTHER" id="PTHR33920">
    <property type="entry name" value="THIONIN-2.1-RELATED"/>
    <property type="match status" value="1"/>
</dbReference>
<dbReference type="GO" id="GO:0005576">
    <property type="term" value="C:extracellular region"/>
    <property type="evidence" value="ECO:0007669"/>
    <property type="project" value="UniProtKB-SubCell"/>
</dbReference>
<proteinExistence type="predicted"/>
<protein>
    <submittedName>
        <fullName evidence="7">Thionin</fullName>
    </submittedName>
</protein>
<accession>A0A7J6USR1</accession>